<gene>
    <name evidence="2" type="ORF">DD666_18015</name>
</gene>
<evidence type="ECO:0000313" key="3">
    <source>
        <dbReference type="Proteomes" id="UP000264036"/>
    </source>
</evidence>
<proteinExistence type="predicted"/>
<feature type="transmembrane region" description="Helical" evidence="1">
    <location>
        <begin position="31"/>
        <end position="48"/>
    </location>
</feature>
<dbReference type="InterPro" id="IPR009495">
    <property type="entry name" value="NrsF"/>
</dbReference>
<feature type="transmembrane region" description="Helical" evidence="1">
    <location>
        <begin position="60"/>
        <end position="78"/>
    </location>
</feature>
<dbReference type="Proteomes" id="UP000264036">
    <property type="component" value="Unassembled WGS sequence"/>
</dbReference>
<name>A0A356LJV1_9BURK</name>
<evidence type="ECO:0000313" key="2">
    <source>
        <dbReference type="EMBL" id="HBP31290.1"/>
    </source>
</evidence>
<feature type="transmembrane region" description="Helical" evidence="1">
    <location>
        <begin position="90"/>
        <end position="113"/>
    </location>
</feature>
<keyword evidence="1" id="KW-0812">Transmembrane</keyword>
<dbReference type="Pfam" id="PF06532">
    <property type="entry name" value="NrsF"/>
    <property type="match status" value="1"/>
</dbReference>
<comment type="caution">
    <text evidence="2">The sequence shown here is derived from an EMBL/GenBank/DDBJ whole genome shotgun (WGS) entry which is preliminary data.</text>
</comment>
<keyword evidence="1" id="KW-0472">Membrane</keyword>
<dbReference type="EMBL" id="DOEK01000038">
    <property type="protein sequence ID" value="HBP31290.1"/>
    <property type="molecule type" value="Genomic_DNA"/>
</dbReference>
<sequence>MRTHDLISVLVQNLSLVEANAVGKRLSRAQLQGLIAGAVLLVVVFGVSSDMPEQILTAGFWLRLAFPLAVIAAAVKLVERLVRPGVAVTSAWLMTMLPIVTMMLGTILFILAAPPEFRLKLVSSASLWSTTIGNTMLLSLPSFIAMIHAMNGLAPTRLALSGAAAGLLAGAQGVLIYALYCPEMPVPYWSTLQIAAMFMTTAIGAALGPICIRW</sequence>
<feature type="transmembrane region" description="Helical" evidence="1">
    <location>
        <begin position="192"/>
        <end position="212"/>
    </location>
</feature>
<reference evidence="2 3" key="1">
    <citation type="journal article" date="2018" name="Nat. Biotechnol.">
        <title>A standardized bacterial taxonomy based on genome phylogeny substantially revises the tree of life.</title>
        <authorList>
            <person name="Parks D.H."/>
            <person name="Chuvochina M."/>
            <person name="Waite D.W."/>
            <person name="Rinke C."/>
            <person name="Skarshewski A."/>
            <person name="Chaumeil P.A."/>
            <person name="Hugenholtz P."/>
        </authorList>
    </citation>
    <scope>NUCLEOTIDE SEQUENCE [LARGE SCALE GENOMIC DNA]</scope>
    <source>
        <strain evidence="2">UBA10707</strain>
    </source>
</reference>
<dbReference type="AlphaFoldDB" id="A0A356LJV1"/>
<accession>A0A356LJV1</accession>
<evidence type="ECO:0000256" key="1">
    <source>
        <dbReference type="SAM" id="Phobius"/>
    </source>
</evidence>
<protein>
    <submittedName>
        <fullName evidence="2">DUF1109 domain-containing protein</fullName>
    </submittedName>
</protein>
<feature type="transmembrane region" description="Helical" evidence="1">
    <location>
        <begin position="125"/>
        <end position="146"/>
    </location>
</feature>
<keyword evidence="1" id="KW-1133">Transmembrane helix</keyword>
<feature type="transmembrane region" description="Helical" evidence="1">
    <location>
        <begin position="158"/>
        <end position="180"/>
    </location>
</feature>
<organism evidence="2 3">
    <name type="scientific">Advenella kashmirensis</name>
    <dbReference type="NCBI Taxonomy" id="310575"/>
    <lineage>
        <taxon>Bacteria</taxon>
        <taxon>Pseudomonadati</taxon>
        <taxon>Pseudomonadota</taxon>
        <taxon>Betaproteobacteria</taxon>
        <taxon>Burkholderiales</taxon>
        <taxon>Alcaligenaceae</taxon>
    </lineage>
</organism>